<dbReference type="Gene3D" id="3.40.190.10">
    <property type="entry name" value="Periplasmic binding protein-like II"/>
    <property type="match status" value="1"/>
</dbReference>
<proteinExistence type="predicted"/>
<dbReference type="EMBL" id="JACHEF010000014">
    <property type="protein sequence ID" value="MBB6414157.1"/>
    <property type="molecule type" value="Genomic_DNA"/>
</dbReference>
<protein>
    <submittedName>
        <fullName evidence="2">Transposase</fullName>
    </submittedName>
</protein>
<reference evidence="2 3" key="1">
    <citation type="submission" date="2020-08" db="EMBL/GenBank/DDBJ databases">
        <title>Genomic Encyclopedia of Type Strains, Phase IV (KMG-IV): sequencing the most valuable type-strain genomes for metagenomic binning, comparative biology and taxonomic classification.</title>
        <authorList>
            <person name="Goeker M."/>
        </authorList>
    </citation>
    <scope>NUCLEOTIDE SEQUENCE [LARGE SCALE GENOMIC DNA]</scope>
    <source>
        <strain evidence="2 3">DSM 100039</strain>
    </source>
</reference>
<keyword evidence="3" id="KW-1185">Reference proteome</keyword>
<dbReference type="PANTHER" id="PTHR46637:SF1">
    <property type="entry name" value="BLL5188 PROTEIN"/>
    <property type="match status" value="1"/>
</dbReference>
<dbReference type="Proteomes" id="UP000556329">
    <property type="component" value="Unassembled WGS sequence"/>
</dbReference>
<evidence type="ECO:0000313" key="2">
    <source>
        <dbReference type="EMBL" id="MBB6414157.1"/>
    </source>
</evidence>
<dbReference type="PANTHER" id="PTHR46637">
    <property type="entry name" value="TIS1421-TRANSPOSASE PROTEIN A"/>
    <property type="match status" value="1"/>
</dbReference>
<gene>
    <name evidence="2" type="ORF">HNQ71_006866</name>
</gene>
<dbReference type="AlphaFoldDB" id="A0A841PG43"/>
<sequence>MSTKITEADWAVALEVFRASLPQRGAKGRNDRLSLEALHYFLVHNITWRALPERFGNWNRVWKRFDRLSKAGVFEAFFDHLAALSSSAHLVQMFDSTECARMCQPRARLDPDLASTLVTAPDNLSKVVKMDPDWIAANRAAVMERWTTWISG</sequence>
<dbReference type="InterPro" id="IPR025161">
    <property type="entry name" value="IS402-like_dom"/>
</dbReference>
<accession>A0A841PG43</accession>
<name>A0A841PG43_9HYPH</name>
<evidence type="ECO:0000259" key="1">
    <source>
        <dbReference type="Pfam" id="PF13340"/>
    </source>
</evidence>
<evidence type="ECO:0000313" key="3">
    <source>
        <dbReference type="Proteomes" id="UP000556329"/>
    </source>
</evidence>
<comment type="caution">
    <text evidence="2">The sequence shown here is derived from an EMBL/GenBank/DDBJ whole genome shotgun (WGS) entry which is preliminary data.</text>
</comment>
<dbReference type="RefSeq" id="WP_246462380.1">
    <property type="nucleotide sequence ID" value="NZ_JACHEF010000014.1"/>
</dbReference>
<organism evidence="2 3">
    <name type="scientific">Mesorhizobium sangaii</name>
    <dbReference type="NCBI Taxonomy" id="505389"/>
    <lineage>
        <taxon>Bacteria</taxon>
        <taxon>Pseudomonadati</taxon>
        <taxon>Pseudomonadota</taxon>
        <taxon>Alphaproteobacteria</taxon>
        <taxon>Hyphomicrobiales</taxon>
        <taxon>Phyllobacteriaceae</taxon>
        <taxon>Mesorhizobium</taxon>
    </lineage>
</organism>
<dbReference type="InterPro" id="IPR052909">
    <property type="entry name" value="Transposase_6_like"/>
</dbReference>
<feature type="domain" description="Insertion element IS402-like" evidence="1">
    <location>
        <begin position="5"/>
        <end position="77"/>
    </location>
</feature>
<dbReference type="Pfam" id="PF13340">
    <property type="entry name" value="DUF4096"/>
    <property type="match status" value="1"/>
</dbReference>